<gene>
    <name evidence="1" type="ORF">F7Q92_17745</name>
</gene>
<organism evidence="1 2">
    <name type="scientific">Ideonella dechloratans</name>
    <dbReference type="NCBI Taxonomy" id="36863"/>
    <lineage>
        <taxon>Bacteria</taxon>
        <taxon>Pseudomonadati</taxon>
        <taxon>Pseudomonadota</taxon>
        <taxon>Betaproteobacteria</taxon>
        <taxon>Burkholderiales</taxon>
        <taxon>Sphaerotilaceae</taxon>
        <taxon>Ideonella</taxon>
    </lineage>
</organism>
<dbReference type="EMBL" id="VZPB01000056">
    <property type="protein sequence ID" value="KAB0576612.1"/>
    <property type="molecule type" value="Genomic_DNA"/>
</dbReference>
<dbReference type="AlphaFoldDB" id="A0A643F7Z5"/>
<dbReference type="OrthoDB" id="9155068at2"/>
<evidence type="ECO:0000313" key="1">
    <source>
        <dbReference type="EMBL" id="KAB0576612.1"/>
    </source>
</evidence>
<dbReference type="Proteomes" id="UP000430120">
    <property type="component" value="Unassembled WGS sequence"/>
</dbReference>
<keyword evidence="2" id="KW-1185">Reference proteome</keyword>
<comment type="caution">
    <text evidence="1">The sequence shown here is derived from an EMBL/GenBank/DDBJ whole genome shotgun (WGS) entry which is preliminary data.</text>
</comment>
<name>A0A643F7Z5_IDEDE</name>
<dbReference type="RefSeq" id="WP_151125430.1">
    <property type="nucleotide sequence ID" value="NZ_CP088081.1"/>
</dbReference>
<reference evidence="1 2" key="1">
    <citation type="submission" date="2019-09" db="EMBL/GenBank/DDBJ databases">
        <title>Draft genome sequences of 48 bacterial type strains from the CCUG.</title>
        <authorList>
            <person name="Tunovic T."/>
            <person name="Pineiro-Iglesias B."/>
            <person name="Unosson C."/>
            <person name="Inganas E."/>
            <person name="Ohlen M."/>
            <person name="Cardew S."/>
            <person name="Jensie-Markopoulos S."/>
            <person name="Salva-Serra F."/>
            <person name="Jaen-Luchoro D."/>
            <person name="Karlsson R."/>
            <person name="Svensson-Stadler L."/>
            <person name="Chun J."/>
            <person name="Moore E."/>
        </authorList>
    </citation>
    <scope>NUCLEOTIDE SEQUENCE [LARGE SCALE GENOMIC DNA]</scope>
    <source>
        <strain evidence="1 2">CCUG 30977</strain>
    </source>
</reference>
<proteinExistence type="predicted"/>
<evidence type="ECO:0000313" key="2">
    <source>
        <dbReference type="Proteomes" id="UP000430120"/>
    </source>
</evidence>
<accession>A0A643F7Z5</accession>
<sequence>MFDFPPLQDHRGDRRHRFMESSDINAAFDLLYRGMRRQVQRGLHVRGQLFALEADTQIPGQLTGSVRLLPGDLDSGSAEDWADATRRPRLFEQLLDSAQPAALYAYAVEQRSPHDVPVVWVELAEADGCHVASFPLCTGRGWAERDLLEGPHQRLLPVTQD</sequence>
<protein>
    <submittedName>
        <fullName evidence="1">Uncharacterized protein</fullName>
    </submittedName>
</protein>